<dbReference type="AlphaFoldDB" id="A0A498N8S6"/>
<comment type="caution">
    <text evidence="1">The sequence shown here is derived from an EMBL/GenBank/DDBJ whole genome shotgun (WGS) entry which is preliminary data.</text>
</comment>
<gene>
    <name evidence="1" type="ORF">ROHU_021777</name>
</gene>
<dbReference type="PANTHER" id="PTHR47331">
    <property type="entry name" value="PHD-TYPE DOMAIN-CONTAINING PROTEIN"/>
    <property type="match status" value="1"/>
</dbReference>
<dbReference type="InterPro" id="IPR008042">
    <property type="entry name" value="Retrotrans_Pao"/>
</dbReference>
<accession>A0A498N8S6</accession>
<sequence>MLSPCPNKIQVKETLNRKNTHQPRSLDCASQGEETEKLGATVFDSHPDDEKVALSVDDQTFLDIMDKEVYVDQANSWVAPLPFCKHRRRLPNNREMALRRLASLRRTLDRCTDMREHFLEFMGKIHSHFSGALGLIWNLESDSFGFQVSQEETPFTKRGILSTVQSIYDPLGFVAPITIQGKVLIRELSSKEYDWDDPLPPDKQESWKLWRESLLELEKLHFKRRYVPMPFVSSQSRELCLFFDASTQAIAAVAYLRVTNDEDQCHVGFVMGKAKLAPHPAHTVPRLELCAAVLATEMADTICCEMDIEMHAVRFFTDSRIVLGYIHNTSRRFHVYVANRVNRIRKSSHSQQWQYFATEQNPADHATRPMSVDILRASNWFSGPEFLKSSSEPPQSDSFGLVNPELDVEVRAQVAVNYTKATEGQFSTARFERYSSRKRLLQAITKLIQVTRTYSKTQNVDAVDARWQAKTVVIRCVQQEFYGEELKCLGDGIQLSKKSSLRKLNPFIDEDWRTPYQR</sequence>
<evidence type="ECO:0000313" key="1">
    <source>
        <dbReference type="EMBL" id="RXN25037.1"/>
    </source>
</evidence>
<proteinExistence type="predicted"/>
<dbReference type="STRING" id="84645.A0A498N8S6"/>
<evidence type="ECO:0000313" key="2">
    <source>
        <dbReference type="Proteomes" id="UP000290572"/>
    </source>
</evidence>
<dbReference type="EMBL" id="QBIY01012457">
    <property type="protein sequence ID" value="RXN25037.1"/>
    <property type="molecule type" value="Genomic_DNA"/>
</dbReference>
<dbReference type="PANTHER" id="PTHR47331:SF6">
    <property type="entry name" value="DOUBLECORTIN DOMAIN-CONTAINING PROTEIN"/>
    <property type="match status" value="1"/>
</dbReference>
<dbReference type="Proteomes" id="UP000290572">
    <property type="component" value="Unassembled WGS sequence"/>
</dbReference>
<protein>
    <submittedName>
        <fullName evidence="1">Uncharacterized protein</fullName>
    </submittedName>
</protein>
<name>A0A498N8S6_LABRO</name>
<organism evidence="1 2">
    <name type="scientific">Labeo rohita</name>
    <name type="common">Indian major carp</name>
    <name type="synonym">Cyprinus rohita</name>
    <dbReference type="NCBI Taxonomy" id="84645"/>
    <lineage>
        <taxon>Eukaryota</taxon>
        <taxon>Metazoa</taxon>
        <taxon>Chordata</taxon>
        <taxon>Craniata</taxon>
        <taxon>Vertebrata</taxon>
        <taxon>Euteleostomi</taxon>
        <taxon>Actinopterygii</taxon>
        <taxon>Neopterygii</taxon>
        <taxon>Teleostei</taxon>
        <taxon>Ostariophysi</taxon>
        <taxon>Cypriniformes</taxon>
        <taxon>Cyprinidae</taxon>
        <taxon>Labeoninae</taxon>
        <taxon>Labeonini</taxon>
        <taxon>Labeo</taxon>
    </lineage>
</organism>
<keyword evidence="2" id="KW-1185">Reference proteome</keyword>
<reference evidence="1 2" key="1">
    <citation type="submission" date="2018-03" db="EMBL/GenBank/DDBJ databases">
        <title>Draft genome sequence of Rohu Carp (Labeo rohita).</title>
        <authorList>
            <person name="Das P."/>
            <person name="Kushwaha B."/>
            <person name="Joshi C.G."/>
            <person name="Kumar D."/>
            <person name="Nagpure N.S."/>
            <person name="Sahoo L."/>
            <person name="Das S.P."/>
            <person name="Bit A."/>
            <person name="Patnaik S."/>
            <person name="Meher P.K."/>
            <person name="Jayasankar P."/>
            <person name="Koringa P.G."/>
            <person name="Patel N.V."/>
            <person name="Hinsu A.T."/>
            <person name="Kumar R."/>
            <person name="Pandey M."/>
            <person name="Agarwal S."/>
            <person name="Srivastava S."/>
            <person name="Singh M."/>
            <person name="Iquebal M.A."/>
            <person name="Jaiswal S."/>
            <person name="Angadi U.B."/>
            <person name="Kumar N."/>
            <person name="Raza M."/>
            <person name="Shah T.M."/>
            <person name="Rai A."/>
            <person name="Jena J.K."/>
        </authorList>
    </citation>
    <scope>NUCLEOTIDE SEQUENCE [LARGE SCALE GENOMIC DNA]</scope>
    <source>
        <strain evidence="1">DASCIFA01</strain>
        <tissue evidence="1">Testis</tissue>
    </source>
</reference>
<dbReference type="Pfam" id="PF05380">
    <property type="entry name" value="Peptidase_A17"/>
    <property type="match status" value="1"/>
</dbReference>